<feature type="compositionally biased region" description="Basic and acidic residues" evidence="1">
    <location>
        <begin position="159"/>
        <end position="172"/>
    </location>
</feature>
<dbReference type="EMBL" id="JAAAIM010000010">
    <property type="protein sequence ID" value="KAG0298384.1"/>
    <property type="molecule type" value="Genomic_DNA"/>
</dbReference>
<organism evidence="2 3">
    <name type="scientific">Linnemannia gamsii</name>
    <dbReference type="NCBI Taxonomy" id="64522"/>
    <lineage>
        <taxon>Eukaryota</taxon>
        <taxon>Fungi</taxon>
        <taxon>Fungi incertae sedis</taxon>
        <taxon>Mucoromycota</taxon>
        <taxon>Mortierellomycotina</taxon>
        <taxon>Mortierellomycetes</taxon>
        <taxon>Mortierellales</taxon>
        <taxon>Mortierellaceae</taxon>
        <taxon>Linnemannia</taxon>
    </lineage>
</organism>
<name>A0ABQ7KGY3_9FUNG</name>
<feature type="compositionally biased region" description="Acidic residues" evidence="1">
    <location>
        <begin position="185"/>
        <end position="195"/>
    </location>
</feature>
<keyword evidence="3" id="KW-1185">Reference proteome</keyword>
<evidence type="ECO:0000313" key="2">
    <source>
        <dbReference type="EMBL" id="KAG0298384.1"/>
    </source>
</evidence>
<feature type="compositionally biased region" description="Polar residues" evidence="1">
    <location>
        <begin position="26"/>
        <end position="35"/>
    </location>
</feature>
<evidence type="ECO:0000313" key="3">
    <source>
        <dbReference type="Proteomes" id="UP001194696"/>
    </source>
</evidence>
<proteinExistence type="predicted"/>
<feature type="compositionally biased region" description="Polar residues" evidence="1">
    <location>
        <begin position="44"/>
        <end position="60"/>
    </location>
</feature>
<gene>
    <name evidence="2" type="ORF">BGZ96_000098</name>
</gene>
<sequence>MPNKVKDGDKITLIENKFEIRVQVFKSDSSTAQETSNKKESPVRSGSNTGAKGKNNTSSPLRPPPSFKKPGLPTTTTPTTGVTEKSKTNSPPASRPPVAGSAINAIATSTTNAAASTATATGLTNTTLTRGQSPTNLQHNIKDTALKMEIVDDSENTSDSDKDDAMDVDARSSDISAESSFICEDLTDSDNDSDSDNGHWQ</sequence>
<feature type="region of interest" description="Disordered" evidence="1">
    <location>
        <begin position="1"/>
        <end position="102"/>
    </location>
</feature>
<comment type="caution">
    <text evidence="2">The sequence shown here is derived from an EMBL/GenBank/DDBJ whole genome shotgun (WGS) entry which is preliminary data.</text>
</comment>
<protein>
    <submittedName>
        <fullName evidence="2">Uncharacterized protein</fullName>
    </submittedName>
</protein>
<accession>A0ABQ7KGY3</accession>
<dbReference type="Proteomes" id="UP001194696">
    <property type="component" value="Unassembled WGS sequence"/>
</dbReference>
<evidence type="ECO:0000256" key="1">
    <source>
        <dbReference type="SAM" id="MobiDB-lite"/>
    </source>
</evidence>
<feature type="region of interest" description="Disordered" evidence="1">
    <location>
        <begin position="151"/>
        <end position="201"/>
    </location>
</feature>
<reference evidence="2 3" key="1">
    <citation type="journal article" date="2020" name="Fungal Divers.">
        <title>Resolving the Mortierellaceae phylogeny through synthesis of multi-gene phylogenetics and phylogenomics.</title>
        <authorList>
            <person name="Vandepol N."/>
            <person name="Liber J."/>
            <person name="Desiro A."/>
            <person name="Na H."/>
            <person name="Kennedy M."/>
            <person name="Barry K."/>
            <person name="Grigoriev I.V."/>
            <person name="Miller A.N."/>
            <person name="O'Donnell K."/>
            <person name="Stajich J.E."/>
            <person name="Bonito G."/>
        </authorList>
    </citation>
    <scope>NUCLEOTIDE SEQUENCE [LARGE SCALE GENOMIC DNA]</scope>
    <source>
        <strain evidence="2 3">AD045</strain>
    </source>
</reference>
<feature type="compositionally biased region" description="Basic and acidic residues" evidence="1">
    <location>
        <begin position="1"/>
        <end position="20"/>
    </location>
</feature>